<dbReference type="SFLD" id="SFLDS00029">
    <property type="entry name" value="Radical_SAM"/>
    <property type="match status" value="1"/>
</dbReference>
<evidence type="ECO:0000256" key="5">
    <source>
        <dbReference type="PIRSR" id="PIRSR004762-1"/>
    </source>
</evidence>
<evidence type="ECO:0000256" key="6">
    <source>
        <dbReference type="PIRSR" id="PIRSR004762-2"/>
    </source>
</evidence>
<evidence type="ECO:0000256" key="1">
    <source>
        <dbReference type="ARBA" id="ARBA00022691"/>
    </source>
</evidence>
<dbReference type="SFLD" id="SFLDF00348">
    <property type="entry name" value="FeFe_hydrogenase_maturase_(Hyd"/>
    <property type="match status" value="1"/>
</dbReference>
<accession>A0A7V3YLA8</accession>
<dbReference type="CDD" id="cd01335">
    <property type="entry name" value="Radical_SAM"/>
    <property type="match status" value="1"/>
</dbReference>
<dbReference type="SMART" id="SM00729">
    <property type="entry name" value="Elp3"/>
    <property type="match status" value="1"/>
</dbReference>
<feature type="binding site" evidence="6">
    <location>
        <position position="165"/>
    </location>
    <ligand>
        <name>S-adenosyl-L-methionine</name>
        <dbReference type="ChEBI" id="CHEBI:59789"/>
    </ligand>
</feature>
<dbReference type="PANTHER" id="PTHR43726">
    <property type="entry name" value="3-METHYLORNITHINE SYNTHASE"/>
    <property type="match status" value="1"/>
</dbReference>
<dbReference type="InterPro" id="IPR013785">
    <property type="entry name" value="Aldolase_TIM"/>
</dbReference>
<keyword evidence="2" id="KW-0479">Metal-binding</keyword>
<dbReference type="PANTHER" id="PTHR43726:SF1">
    <property type="entry name" value="BIOTIN SYNTHASE"/>
    <property type="match status" value="1"/>
</dbReference>
<keyword evidence="3 5" id="KW-0408">Iron</keyword>
<dbReference type="InterPro" id="IPR006638">
    <property type="entry name" value="Elp3/MiaA/NifB-like_rSAM"/>
</dbReference>
<keyword evidence="5" id="KW-0004">4Fe-4S</keyword>
<dbReference type="EMBL" id="DTEN01000147">
    <property type="protein sequence ID" value="HGI74785.1"/>
    <property type="molecule type" value="Genomic_DNA"/>
</dbReference>
<feature type="domain" description="Radical SAM core" evidence="7">
    <location>
        <begin position="53"/>
        <end position="273"/>
    </location>
</feature>
<dbReference type="Gene3D" id="3.20.20.70">
    <property type="entry name" value="Aldolase class I"/>
    <property type="match status" value="1"/>
</dbReference>
<dbReference type="GO" id="GO:0051539">
    <property type="term" value="F:4 iron, 4 sulfur cluster binding"/>
    <property type="evidence" value="ECO:0007669"/>
    <property type="project" value="UniProtKB-KW"/>
</dbReference>
<name>A0A7V3YLA8_9BACT</name>
<feature type="binding site" evidence="5">
    <location>
        <position position="67"/>
    </location>
    <ligand>
        <name>[4Fe-4S] cluster</name>
        <dbReference type="ChEBI" id="CHEBI:49883"/>
        <note>4Fe-4S-S-AdoMet</note>
    </ligand>
</feature>
<dbReference type="PIRSF" id="PIRSF004762">
    <property type="entry name" value="CHP00423"/>
    <property type="match status" value="1"/>
</dbReference>
<dbReference type="SFLD" id="SFLDG01280">
    <property type="entry name" value="HydE/PylB-like"/>
    <property type="match status" value="1"/>
</dbReference>
<dbReference type="Pfam" id="PF04055">
    <property type="entry name" value="Radical_SAM"/>
    <property type="match status" value="1"/>
</dbReference>
<dbReference type="SUPFAM" id="SSF102114">
    <property type="entry name" value="Radical SAM enzymes"/>
    <property type="match status" value="1"/>
</dbReference>
<evidence type="ECO:0000313" key="8">
    <source>
        <dbReference type="EMBL" id="HGI74785.1"/>
    </source>
</evidence>
<feature type="binding site" evidence="6">
    <location>
        <position position="184"/>
    </location>
    <ligand>
        <name>S-adenosyl-L-methionine</name>
        <dbReference type="ChEBI" id="CHEBI:59789"/>
    </ligand>
</feature>
<dbReference type="SFLD" id="SFLDG01060">
    <property type="entry name" value="BATS_domain_containing"/>
    <property type="match status" value="1"/>
</dbReference>
<keyword evidence="4 5" id="KW-0411">Iron-sulfur</keyword>
<dbReference type="NCBIfam" id="TIGR03956">
    <property type="entry name" value="rSAM_HydE"/>
    <property type="match status" value="1"/>
</dbReference>
<dbReference type="AlphaFoldDB" id="A0A7V3YLA8"/>
<dbReference type="InterPro" id="IPR034422">
    <property type="entry name" value="HydE/PylB-like"/>
</dbReference>
<comment type="caution">
    <text evidence="8">The sequence shown here is derived from an EMBL/GenBank/DDBJ whole genome shotgun (WGS) entry which is preliminary data.</text>
</comment>
<protein>
    <submittedName>
        <fullName evidence="8">[FeFe] hydrogenase H-cluster radical SAM maturase HydE</fullName>
    </submittedName>
</protein>
<evidence type="ECO:0000256" key="4">
    <source>
        <dbReference type="ARBA" id="ARBA00023014"/>
    </source>
</evidence>
<evidence type="ECO:0000256" key="3">
    <source>
        <dbReference type="ARBA" id="ARBA00023004"/>
    </source>
</evidence>
<feature type="binding site" evidence="6">
    <location>
        <position position="140"/>
    </location>
    <ligand>
        <name>(3R)-3-methyl-D-ornithine</name>
        <dbReference type="ChEBI" id="CHEBI:64642"/>
    </ligand>
</feature>
<dbReference type="GO" id="GO:0046872">
    <property type="term" value="F:metal ion binding"/>
    <property type="evidence" value="ECO:0007669"/>
    <property type="project" value="UniProtKB-KW"/>
</dbReference>
<dbReference type="PROSITE" id="PS51918">
    <property type="entry name" value="RADICAL_SAM"/>
    <property type="match status" value="1"/>
</dbReference>
<evidence type="ECO:0000256" key="2">
    <source>
        <dbReference type="ARBA" id="ARBA00022723"/>
    </source>
</evidence>
<reference evidence="8" key="1">
    <citation type="journal article" date="2020" name="mSystems">
        <title>Genome- and Community-Level Interaction Insights into Carbon Utilization and Element Cycling Functions of Hydrothermarchaeota in Hydrothermal Sediment.</title>
        <authorList>
            <person name="Zhou Z."/>
            <person name="Liu Y."/>
            <person name="Xu W."/>
            <person name="Pan J."/>
            <person name="Luo Z.H."/>
            <person name="Li M."/>
        </authorList>
    </citation>
    <scope>NUCLEOTIDE SEQUENCE [LARGE SCALE GENOMIC DNA]</scope>
    <source>
        <strain evidence="8">SpSt-716</strain>
    </source>
</reference>
<dbReference type="InterPro" id="IPR024021">
    <property type="entry name" value="FeFe-hyd_HydE_rSAM"/>
</dbReference>
<comment type="cofactor">
    <cofactor evidence="5">
        <name>[4Fe-4S] cluster</name>
        <dbReference type="ChEBI" id="CHEBI:49883"/>
    </cofactor>
    <text evidence="5">Binds 1 [4Fe-4S] cluster. The cluster is coordinated with 3 cysteines and an exchangeable S-adenosyl-L-methionine.</text>
</comment>
<feature type="binding site" evidence="5">
    <location>
        <position position="74"/>
    </location>
    <ligand>
        <name>[4Fe-4S] cluster</name>
        <dbReference type="ChEBI" id="CHEBI:49883"/>
        <note>4Fe-4S-S-AdoMet</note>
    </ligand>
</feature>
<dbReference type="InterPro" id="IPR007197">
    <property type="entry name" value="rSAM"/>
</dbReference>
<dbReference type="InterPro" id="IPR058240">
    <property type="entry name" value="rSAM_sf"/>
</dbReference>
<keyword evidence="1 5" id="KW-0949">S-adenosyl-L-methionine</keyword>
<sequence>MKDRTCEEILDLLEEKEDCTEEELVLLLRCEEPQVVHRLFVLADAKRRKYVGDAVHLRGLVEFSNFCRKNCLYCGLRKENRKLKRYRMSWEEMYALCERIAHLGVKTIVLQSGEDPWYEAKSFAEFIHRVKKLQVAITLSVGEREPWEYALWRDAGADRYLLKQETFDRELFARLHPDDDYDTRLECQKVLKELGYQVGSGNMVGLPYQTPEALALDIKKFQEWDFDMIGIGPFIPHPDTPLGHFTMDPEKKCLLTLKVLALTRILTKTTNLPATTALGTLVPGGRERGLRCGANVLMPNFTPHPYRSQYTIYPGKICVQEAWGGCLSCMEEMVAKLGRTIATDYGDRVRPIR</sequence>
<organism evidence="8">
    <name type="scientific">Candidatus Caldatribacterium californiense</name>
    <dbReference type="NCBI Taxonomy" id="1454726"/>
    <lineage>
        <taxon>Bacteria</taxon>
        <taxon>Pseudomonadati</taxon>
        <taxon>Atribacterota</taxon>
        <taxon>Atribacteria</taxon>
        <taxon>Atribacterales</taxon>
        <taxon>Candidatus Caldatribacteriaceae</taxon>
        <taxon>Candidatus Caldatribacterium</taxon>
    </lineage>
</organism>
<dbReference type="GO" id="GO:0016740">
    <property type="term" value="F:transferase activity"/>
    <property type="evidence" value="ECO:0007669"/>
    <property type="project" value="TreeGrafter"/>
</dbReference>
<feature type="binding site" evidence="5">
    <location>
        <position position="71"/>
    </location>
    <ligand>
        <name>[4Fe-4S] cluster</name>
        <dbReference type="ChEBI" id="CHEBI:49883"/>
        <note>4Fe-4S-S-AdoMet</note>
    </ligand>
</feature>
<evidence type="ECO:0000259" key="7">
    <source>
        <dbReference type="PROSITE" id="PS51918"/>
    </source>
</evidence>
<proteinExistence type="predicted"/>
<gene>
    <name evidence="8" type="primary">hydE</name>
    <name evidence="8" type="ORF">ENU96_03785</name>
</gene>